<sequence>MASLIESEEELACLDSGCNVCGHLGKLTLDRLRLGGSSLAPFEQHLRTTATIFAIPTVLDLFVVMICTQAAFQSSFFSVPGVVVLFVVMMVLEVVVLFVLMLY</sequence>
<proteinExistence type="predicted"/>
<evidence type="ECO:0000313" key="3">
    <source>
        <dbReference type="Proteomes" id="UP000075884"/>
    </source>
</evidence>
<keyword evidence="1" id="KW-0472">Membrane</keyword>
<evidence type="ECO:0000256" key="1">
    <source>
        <dbReference type="SAM" id="Phobius"/>
    </source>
</evidence>
<reference evidence="2" key="2">
    <citation type="submission" date="2020-05" db="UniProtKB">
        <authorList>
            <consortium name="EnsemblMetazoa"/>
        </authorList>
    </citation>
    <scope>IDENTIFICATION</scope>
    <source>
        <strain evidence="2">WRAIR2</strain>
    </source>
</reference>
<reference evidence="3" key="1">
    <citation type="submission" date="2013-03" db="EMBL/GenBank/DDBJ databases">
        <title>The Genome Sequence of Anopheles dirus WRAIR2.</title>
        <authorList>
            <consortium name="The Broad Institute Genomics Platform"/>
            <person name="Neafsey D.E."/>
            <person name="Walton C."/>
            <person name="Walker B."/>
            <person name="Young S.K."/>
            <person name="Zeng Q."/>
            <person name="Gargeya S."/>
            <person name="Fitzgerald M."/>
            <person name="Haas B."/>
            <person name="Abouelleil A."/>
            <person name="Allen A.W."/>
            <person name="Alvarado L."/>
            <person name="Arachchi H.M."/>
            <person name="Berlin A.M."/>
            <person name="Chapman S.B."/>
            <person name="Gainer-Dewar J."/>
            <person name="Goldberg J."/>
            <person name="Griggs A."/>
            <person name="Gujja S."/>
            <person name="Hansen M."/>
            <person name="Howarth C."/>
            <person name="Imamovic A."/>
            <person name="Ireland A."/>
            <person name="Larimer J."/>
            <person name="McCowan C."/>
            <person name="Murphy C."/>
            <person name="Pearson M."/>
            <person name="Poon T.W."/>
            <person name="Priest M."/>
            <person name="Roberts A."/>
            <person name="Saif S."/>
            <person name="Shea T."/>
            <person name="Sisk P."/>
            <person name="Sykes S."/>
            <person name="Wortman J."/>
            <person name="Nusbaum C."/>
            <person name="Birren B."/>
        </authorList>
    </citation>
    <scope>NUCLEOTIDE SEQUENCE [LARGE SCALE GENOMIC DNA]</scope>
    <source>
        <strain evidence="3">WRAIR2</strain>
    </source>
</reference>
<evidence type="ECO:0008006" key="4">
    <source>
        <dbReference type="Google" id="ProtNLM"/>
    </source>
</evidence>
<accession>A0A182N8U5</accession>
<feature type="transmembrane region" description="Helical" evidence="1">
    <location>
        <begin position="52"/>
        <end position="72"/>
    </location>
</feature>
<keyword evidence="1" id="KW-1133">Transmembrane helix</keyword>
<dbReference type="VEuPathDB" id="VectorBase:ADIR004069"/>
<name>A0A182N8U5_9DIPT</name>
<feature type="transmembrane region" description="Helical" evidence="1">
    <location>
        <begin position="78"/>
        <end position="102"/>
    </location>
</feature>
<protein>
    <recommendedName>
        <fullName evidence="4">Transmembrane protein</fullName>
    </recommendedName>
</protein>
<dbReference type="EnsemblMetazoa" id="ADIR004069-RA">
    <property type="protein sequence ID" value="ADIR004069-PA"/>
    <property type="gene ID" value="ADIR004069"/>
</dbReference>
<keyword evidence="1" id="KW-0812">Transmembrane</keyword>
<evidence type="ECO:0000313" key="2">
    <source>
        <dbReference type="EnsemblMetazoa" id="ADIR004069-PA"/>
    </source>
</evidence>
<dbReference type="Proteomes" id="UP000075884">
    <property type="component" value="Unassembled WGS sequence"/>
</dbReference>
<keyword evidence="3" id="KW-1185">Reference proteome</keyword>
<dbReference type="AlphaFoldDB" id="A0A182N8U5"/>
<organism evidence="2 3">
    <name type="scientific">Anopheles dirus</name>
    <dbReference type="NCBI Taxonomy" id="7168"/>
    <lineage>
        <taxon>Eukaryota</taxon>
        <taxon>Metazoa</taxon>
        <taxon>Ecdysozoa</taxon>
        <taxon>Arthropoda</taxon>
        <taxon>Hexapoda</taxon>
        <taxon>Insecta</taxon>
        <taxon>Pterygota</taxon>
        <taxon>Neoptera</taxon>
        <taxon>Endopterygota</taxon>
        <taxon>Diptera</taxon>
        <taxon>Nematocera</taxon>
        <taxon>Culicoidea</taxon>
        <taxon>Culicidae</taxon>
        <taxon>Anophelinae</taxon>
        <taxon>Anopheles</taxon>
    </lineage>
</organism>